<evidence type="ECO:0000313" key="3">
    <source>
        <dbReference type="EMBL" id="MEI4280153.1"/>
    </source>
</evidence>
<evidence type="ECO:0000256" key="1">
    <source>
        <dbReference type="SAM" id="MobiDB-lite"/>
    </source>
</evidence>
<gene>
    <name evidence="3" type="ORF">UXQ13_16905</name>
</gene>
<feature type="region of interest" description="Disordered" evidence="1">
    <location>
        <begin position="1"/>
        <end position="21"/>
    </location>
</feature>
<dbReference type="EMBL" id="JBAPLV010000020">
    <property type="protein sequence ID" value="MEI4280153.1"/>
    <property type="molecule type" value="Genomic_DNA"/>
</dbReference>
<dbReference type="Proteomes" id="UP001373496">
    <property type="component" value="Unassembled WGS sequence"/>
</dbReference>
<evidence type="ECO:0000313" key="4">
    <source>
        <dbReference type="Proteomes" id="UP001373496"/>
    </source>
</evidence>
<keyword evidence="4" id="KW-1185">Reference proteome</keyword>
<accession>A0ABU8E9W0</accession>
<keyword evidence="2" id="KW-1133">Transmembrane helix</keyword>
<feature type="compositionally biased region" description="Basic and acidic residues" evidence="1">
    <location>
        <begin position="10"/>
        <end position="21"/>
    </location>
</feature>
<name>A0ABU8E9W0_9ACTN</name>
<proteinExistence type="predicted"/>
<keyword evidence="2" id="KW-0812">Transmembrane</keyword>
<dbReference type="RefSeq" id="WP_225233245.1">
    <property type="nucleotide sequence ID" value="NZ_JBAPLV010000020.1"/>
</dbReference>
<comment type="caution">
    <text evidence="3">The sequence shown here is derived from an EMBL/GenBank/DDBJ whole genome shotgun (WGS) entry which is preliminary data.</text>
</comment>
<dbReference type="InterPro" id="IPR046291">
    <property type="entry name" value="DUF6328"/>
</dbReference>
<sequence>MEGKPGPQHTARDRDETPDQVLDRNTGELLQELRVTITGVQVLFGFLLTLPFSYRFGDLDGLETALYTVTLMATALSTIALIAPVPVHRLLFRRRERAALVRVGDRLLVVGLALLLLGVVSAVLLVLDVVLGWTAALVGGGVVAVAGLVTWYAVPIRIRTRSDRDDQLR</sequence>
<reference evidence="3 4" key="1">
    <citation type="submission" date="2024-03" db="EMBL/GenBank/DDBJ databases">
        <title>Draft genome sequence of Klenkia terrae.</title>
        <authorList>
            <person name="Duangmal K."/>
            <person name="Chantavorakit T."/>
        </authorList>
    </citation>
    <scope>NUCLEOTIDE SEQUENCE [LARGE SCALE GENOMIC DNA]</scope>
    <source>
        <strain evidence="3 4">JCM 17786</strain>
    </source>
</reference>
<feature type="transmembrane region" description="Helical" evidence="2">
    <location>
        <begin position="33"/>
        <end position="54"/>
    </location>
</feature>
<organism evidence="3 4">
    <name type="scientific">Klenkia terrae</name>
    <dbReference type="NCBI Taxonomy" id="1052259"/>
    <lineage>
        <taxon>Bacteria</taxon>
        <taxon>Bacillati</taxon>
        <taxon>Actinomycetota</taxon>
        <taxon>Actinomycetes</taxon>
        <taxon>Geodermatophilales</taxon>
        <taxon>Geodermatophilaceae</taxon>
        <taxon>Klenkia</taxon>
    </lineage>
</organism>
<protein>
    <submittedName>
        <fullName evidence="3">DUF6328 family protein</fullName>
    </submittedName>
</protein>
<feature type="transmembrane region" description="Helical" evidence="2">
    <location>
        <begin position="66"/>
        <end position="87"/>
    </location>
</feature>
<evidence type="ECO:0000256" key="2">
    <source>
        <dbReference type="SAM" id="Phobius"/>
    </source>
</evidence>
<dbReference type="Pfam" id="PF19853">
    <property type="entry name" value="DUF6328"/>
    <property type="match status" value="1"/>
</dbReference>
<feature type="transmembrane region" description="Helical" evidence="2">
    <location>
        <begin position="107"/>
        <end position="127"/>
    </location>
</feature>
<keyword evidence="2" id="KW-0472">Membrane</keyword>
<feature type="transmembrane region" description="Helical" evidence="2">
    <location>
        <begin position="133"/>
        <end position="154"/>
    </location>
</feature>